<dbReference type="EMBL" id="JAACJM010000532">
    <property type="protein sequence ID" value="KAF5313310.1"/>
    <property type="molecule type" value="Genomic_DNA"/>
</dbReference>
<evidence type="ECO:0000313" key="2">
    <source>
        <dbReference type="Proteomes" id="UP000559256"/>
    </source>
</evidence>
<organism evidence="1 2">
    <name type="scientific">Tetrapyrgos nigripes</name>
    <dbReference type="NCBI Taxonomy" id="182062"/>
    <lineage>
        <taxon>Eukaryota</taxon>
        <taxon>Fungi</taxon>
        <taxon>Dikarya</taxon>
        <taxon>Basidiomycota</taxon>
        <taxon>Agaricomycotina</taxon>
        <taxon>Agaricomycetes</taxon>
        <taxon>Agaricomycetidae</taxon>
        <taxon>Agaricales</taxon>
        <taxon>Marasmiineae</taxon>
        <taxon>Marasmiaceae</taxon>
        <taxon>Tetrapyrgos</taxon>
    </lineage>
</organism>
<protein>
    <submittedName>
        <fullName evidence="1">Uncharacterized protein</fullName>
    </submittedName>
</protein>
<dbReference type="Proteomes" id="UP000559256">
    <property type="component" value="Unassembled WGS sequence"/>
</dbReference>
<dbReference type="AlphaFoldDB" id="A0A8H5AYB4"/>
<reference evidence="1 2" key="1">
    <citation type="journal article" date="2020" name="ISME J.">
        <title>Uncovering the hidden diversity of litter-decomposition mechanisms in mushroom-forming fungi.</title>
        <authorList>
            <person name="Floudas D."/>
            <person name="Bentzer J."/>
            <person name="Ahren D."/>
            <person name="Johansson T."/>
            <person name="Persson P."/>
            <person name="Tunlid A."/>
        </authorList>
    </citation>
    <scope>NUCLEOTIDE SEQUENCE [LARGE SCALE GENOMIC DNA]</scope>
    <source>
        <strain evidence="1 2">CBS 291.85</strain>
    </source>
</reference>
<sequence length="169" mass="18123">MFWFRELFDAVVARDLLSTLRFSPSSTSKAIHAEGHESLAFQSQRSGKVTTRLDVFFLSTFMSSGVYTILSAAPSSLVGFALIDTSPVRVPLSPSSACLSAIPIPVKPVILLRTSLWGEGGKERTGEGRALLVGRWGDGEAEFVDPKFYGGEKWVGTEHSAQVGDGGGL</sequence>
<comment type="caution">
    <text evidence="1">The sequence shown here is derived from an EMBL/GenBank/DDBJ whole genome shotgun (WGS) entry which is preliminary data.</text>
</comment>
<accession>A0A8H5AYB4</accession>
<name>A0A8H5AYB4_9AGAR</name>
<proteinExistence type="predicted"/>
<gene>
    <name evidence="1" type="ORF">D9758_018739</name>
</gene>
<keyword evidence="2" id="KW-1185">Reference proteome</keyword>
<evidence type="ECO:0000313" key="1">
    <source>
        <dbReference type="EMBL" id="KAF5313310.1"/>
    </source>
</evidence>